<protein>
    <recommendedName>
        <fullName evidence="3">Sulfotransferase</fullName>
    </recommendedName>
</protein>
<accession>A0A7W7KBU1</accession>
<evidence type="ECO:0008006" key="3">
    <source>
        <dbReference type="Google" id="ProtNLM"/>
    </source>
</evidence>
<dbReference type="Proteomes" id="UP000555448">
    <property type="component" value="Unassembled WGS sequence"/>
</dbReference>
<dbReference type="Pfam" id="PF13469">
    <property type="entry name" value="Sulfotransfer_3"/>
    <property type="match status" value="1"/>
</dbReference>
<dbReference type="InterPro" id="IPR027417">
    <property type="entry name" value="P-loop_NTPase"/>
</dbReference>
<dbReference type="EMBL" id="JACHLR010000011">
    <property type="protein sequence ID" value="MBB4859389.1"/>
    <property type="molecule type" value="Genomic_DNA"/>
</dbReference>
<dbReference type="RefSeq" id="WP_184246187.1">
    <property type="nucleotide sequence ID" value="NZ_JACHLR010000011.1"/>
</dbReference>
<organism evidence="1 2">
    <name type="scientific">Novosphingobium chloroacetimidivorans</name>
    <dbReference type="NCBI Taxonomy" id="1428314"/>
    <lineage>
        <taxon>Bacteria</taxon>
        <taxon>Pseudomonadati</taxon>
        <taxon>Pseudomonadota</taxon>
        <taxon>Alphaproteobacteria</taxon>
        <taxon>Sphingomonadales</taxon>
        <taxon>Sphingomonadaceae</taxon>
        <taxon>Novosphingobium</taxon>
    </lineage>
</organism>
<dbReference type="InterPro" id="IPR052736">
    <property type="entry name" value="Stf3_sulfotransferase"/>
</dbReference>
<dbReference type="AlphaFoldDB" id="A0A7W7KBU1"/>
<evidence type="ECO:0000313" key="2">
    <source>
        <dbReference type="Proteomes" id="UP000555448"/>
    </source>
</evidence>
<name>A0A7W7KBU1_9SPHN</name>
<dbReference type="SUPFAM" id="SSF52540">
    <property type="entry name" value="P-loop containing nucleoside triphosphate hydrolases"/>
    <property type="match status" value="1"/>
</dbReference>
<gene>
    <name evidence="1" type="ORF">HNO88_002718</name>
</gene>
<comment type="caution">
    <text evidence="1">The sequence shown here is derived from an EMBL/GenBank/DDBJ whole genome shotgun (WGS) entry which is preliminary data.</text>
</comment>
<dbReference type="PANTHER" id="PTHR36451:SF1">
    <property type="entry name" value="OMEGA-HYDROXY-BETA-DIHYDROMENAQUINONE-9 SULFOTRANSFERASE STF3"/>
    <property type="match status" value="1"/>
</dbReference>
<proteinExistence type="predicted"/>
<dbReference type="Gene3D" id="3.40.50.300">
    <property type="entry name" value="P-loop containing nucleotide triphosphate hydrolases"/>
    <property type="match status" value="1"/>
</dbReference>
<evidence type="ECO:0000313" key="1">
    <source>
        <dbReference type="EMBL" id="MBB4859389.1"/>
    </source>
</evidence>
<reference evidence="1 2" key="1">
    <citation type="submission" date="2020-08" db="EMBL/GenBank/DDBJ databases">
        <title>Functional genomics of gut bacteria from endangered species of beetles.</title>
        <authorList>
            <person name="Carlos-Shanley C."/>
        </authorList>
    </citation>
    <scope>NUCLEOTIDE SEQUENCE [LARGE SCALE GENOMIC DNA]</scope>
    <source>
        <strain evidence="1 2">S00245</strain>
    </source>
</reference>
<keyword evidence="2" id="KW-1185">Reference proteome</keyword>
<dbReference type="PANTHER" id="PTHR36451">
    <property type="entry name" value="PAPS-DEPENDENT SULFOTRANSFERASE STF3"/>
    <property type="match status" value="1"/>
</dbReference>
<sequence length="413" mass="47673">MFNASGYSTGRHRLGFVNEGLERAWQRGWFSRPSLEPQALLAAARQTSGLHDFGQEDGWRDRLDRLSTALHDEAALTPLGTTIAYGQLVAALAGRLRAAALWQRRPEIAEVPLRAPIIVVGQMRSGSTRMQRLLACDRRFAYTRFFESWNPLPRWHWLPIDDRRLRGWLALRVAHWLNPKFGVIHPVRPHQADEEIGLHNVALYGAAFEAQWRIPSFARHAEALDSRPIYAEFRQHLQTIKWLRRDTQDRPWILKLPQFSQDLDAVLHTFPDARIVVLDRAPHEVVGSSASLVHNQMIVQSHQVDCHWIGREWLRKVALRAERTASAREHHGVPSVDVAFRDMHDDWRREMRRVYAMLQMPFTPEAERAMAKFMARRGHRKLQRHLYDIADYGLTKEQIAATLRPKASVLAAA</sequence>